<name>A0AA38T8T4_9ASTR</name>
<accession>A0AA38T8T4</accession>
<keyword evidence="2" id="KW-1185">Reference proteome</keyword>
<protein>
    <submittedName>
        <fullName evidence="1">Uncharacterized protein</fullName>
    </submittedName>
</protein>
<gene>
    <name evidence="1" type="ORF">OSB04_014706</name>
</gene>
<sequence>MIAYLEHFVHENDSEPLLNHSDDAQNQIMDLEGTIDYCSTAFAGKDFGGLHATTPSAVVRLPAAATSPPSSDSRRSRRT</sequence>
<proteinExistence type="predicted"/>
<dbReference type="Proteomes" id="UP001172457">
    <property type="component" value="Chromosome 4"/>
</dbReference>
<evidence type="ECO:0000313" key="1">
    <source>
        <dbReference type="EMBL" id="KAJ9550661.1"/>
    </source>
</evidence>
<organism evidence="1 2">
    <name type="scientific">Centaurea solstitialis</name>
    <name type="common">yellow star-thistle</name>
    <dbReference type="NCBI Taxonomy" id="347529"/>
    <lineage>
        <taxon>Eukaryota</taxon>
        <taxon>Viridiplantae</taxon>
        <taxon>Streptophyta</taxon>
        <taxon>Embryophyta</taxon>
        <taxon>Tracheophyta</taxon>
        <taxon>Spermatophyta</taxon>
        <taxon>Magnoliopsida</taxon>
        <taxon>eudicotyledons</taxon>
        <taxon>Gunneridae</taxon>
        <taxon>Pentapetalae</taxon>
        <taxon>asterids</taxon>
        <taxon>campanulids</taxon>
        <taxon>Asterales</taxon>
        <taxon>Asteraceae</taxon>
        <taxon>Carduoideae</taxon>
        <taxon>Cardueae</taxon>
        <taxon>Centaureinae</taxon>
        <taxon>Centaurea</taxon>
    </lineage>
</organism>
<dbReference type="AlphaFoldDB" id="A0AA38T8T4"/>
<comment type="caution">
    <text evidence="1">The sequence shown here is derived from an EMBL/GenBank/DDBJ whole genome shotgun (WGS) entry which is preliminary data.</text>
</comment>
<dbReference type="EMBL" id="JARYMX010000004">
    <property type="protein sequence ID" value="KAJ9550661.1"/>
    <property type="molecule type" value="Genomic_DNA"/>
</dbReference>
<evidence type="ECO:0000313" key="2">
    <source>
        <dbReference type="Proteomes" id="UP001172457"/>
    </source>
</evidence>
<reference evidence="1" key="1">
    <citation type="submission" date="2023-03" db="EMBL/GenBank/DDBJ databases">
        <title>Chromosome-scale reference genome and RAD-based genetic map of yellow starthistle (Centaurea solstitialis) reveal putative structural variation and QTLs associated with invader traits.</title>
        <authorList>
            <person name="Reatini B."/>
            <person name="Cang F.A."/>
            <person name="Jiang Q."/>
            <person name="Mckibben M.T.W."/>
            <person name="Barker M.S."/>
            <person name="Rieseberg L.H."/>
            <person name="Dlugosch K.M."/>
        </authorList>
    </citation>
    <scope>NUCLEOTIDE SEQUENCE</scope>
    <source>
        <strain evidence="1">CAN-66</strain>
        <tissue evidence="1">Leaf</tissue>
    </source>
</reference>